<dbReference type="EMBL" id="FNEG01000003">
    <property type="protein sequence ID" value="SDI97326.1"/>
    <property type="molecule type" value="Genomic_DNA"/>
</dbReference>
<evidence type="ECO:0000313" key="1">
    <source>
        <dbReference type="EMBL" id="SDI97326.1"/>
    </source>
</evidence>
<dbReference type="AlphaFoldDB" id="A0A2X2VEY2"/>
<evidence type="ECO:0000313" key="3">
    <source>
        <dbReference type="Proteomes" id="UP000199426"/>
    </source>
</evidence>
<gene>
    <name evidence="2" type="ORF">NCTC13492_00784</name>
    <name evidence="1" type="ORF">SAMN05421542_2438</name>
</gene>
<evidence type="ECO:0000313" key="4">
    <source>
        <dbReference type="Proteomes" id="UP000251670"/>
    </source>
</evidence>
<sequence>MNNSIILPHKATGKIIPLFYVTQFLIILRNDTWEILKLKHYRRAL</sequence>
<dbReference type="EMBL" id="UAWB01000002">
    <property type="protein sequence ID" value="SQB27104.1"/>
    <property type="molecule type" value="Genomic_DNA"/>
</dbReference>
<organism evidence="2 4">
    <name type="scientific">Chryseobacterium jejuense</name>
    <dbReference type="NCBI Taxonomy" id="445960"/>
    <lineage>
        <taxon>Bacteria</taxon>
        <taxon>Pseudomonadati</taxon>
        <taxon>Bacteroidota</taxon>
        <taxon>Flavobacteriia</taxon>
        <taxon>Flavobacteriales</taxon>
        <taxon>Weeksellaceae</taxon>
        <taxon>Chryseobacterium group</taxon>
        <taxon>Chryseobacterium</taxon>
    </lineage>
</organism>
<keyword evidence="3" id="KW-1185">Reference proteome</keyword>
<evidence type="ECO:0000313" key="2">
    <source>
        <dbReference type="EMBL" id="SQB27104.1"/>
    </source>
</evidence>
<reference evidence="2 4" key="2">
    <citation type="submission" date="2018-06" db="EMBL/GenBank/DDBJ databases">
        <authorList>
            <consortium name="Pathogen Informatics"/>
            <person name="Doyle S."/>
        </authorList>
    </citation>
    <scope>NUCLEOTIDE SEQUENCE [LARGE SCALE GENOMIC DNA]</scope>
    <source>
        <strain evidence="2 4">NCTC13492</strain>
    </source>
</reference>
<proteinExistence type="predicted"/>
<name>A0A2X2VEY2_CHRJE</name>
<dbReference type="Proteomes" id="UP000199426">
    <property type="component" value="Unassembled WGS sequence"/>
</dbReference>
<accession>A0A2X2VEY2</accession>
<dbReference type="STRING" id="445960.SAMN05421542_2438"/>
<dbReference type="Proteomes" id="UP000251670">
    <property type="component" value="Unassembled WGS sequence"/>
</dbReference>
<reference evidence="1 3" key="1">
    <citation type="submission" date="2016-10" db="EMBL/GenBank/DDBJ databases">
        <authorList>
            <person name="Varghese N."/>
            <person name="Submissions S."/>
        </authorList>
    </citation>
    <scope>NUCLEOTIDE SEQUENCE [LARGE SCALE GENOMIC DNA]</scope>
    <source>
        <strain evidence="1 3">DSM 19299</strain>
    </source>
</reference>
<protein>
    <submittedName>
        <fullName evidence="2">Uncharacterized protein</fullName>
    </submittedName>
</protein>